<dbReference type="Gene3D" id="1.10.10.10">
    <property type="entry name" value="Winged helix-like DNA-binding domain superfamily/Winged helix DNA-binding domain"/>
    <property type="match status" value="1"/>
</dbReference>
<dbReference type="Pfam" id="PF04542">
    <property type="entry name" value="Sigma70_r2"/>
    <property type="match status" value="1"/>
</dbReference>
<evidence type="ECO:0000256" key="3">
    <source>
        <dbReference type="ARBA" id="ARBA00023082"/>
    </source>
</evidence>
<evidence type="ECO:0000259" key="6">
    <source>
        <dbReference type="Pfam" id="PF04542"/>
    </source>
</evidence>
<dbReference type="PANTHER" id="PTHR43133:SF8">
    <property type="entry name" value="RNA POLYMERASE SIGMA FACTOR HI_1459-RELATED"/>
    <property type="match status" value="1"/>
</dbReference>
<evidence type="ECO:0000313" key="8">
    <source>
        <dbReference type="EMBL" id="BAL53601.1"/>
    </source>
</evidence>
<sequence>MGPTIAQVEVIANRAEGDRPSHASSQEPTWPMSGYACWSDHDLMAAVREGDDGAFDELVRRYQSPMTGYLYRLLNDYETALDLAQETFVRLYRNAHRYRANHNFSTYLYKIATNLAISELRRRKRWNMFSLVSFFAARDGEGDERPFDLPDPQPLPDAQILHEERRRIIARAVASLPEKYRVAIVLRDIQGLEYEQIAEVLGLPLGTVKSRINRARNFLREKLRGYLSE</sequence>
<feature type="domain" description="RNA polymerase sigma factor 70 region 4 type 2" evidence="7">
    <location>
        <begin position="167"/>
        <end position="219"/>
    </location>
</feature>
<dbReference type="GO" id="GO:0003677">
    <property type="term" value="F:DNA binding"/>
    <property type="evidence" value="ECO:0007669"/>
    <property type="project" value="UniProtKB-KW"/>
</dbReference>
<dbReference type="InterPro" id="IPR013325">
    <property type="entry name" value="RNA_pol_sigma_r2"/>
</dbReference>
<dbReference type="GO" id="GO:0016987">
    <property type="term" value="F:sigma factor activity"/>
    <property type="evidence" value="ECO:0007669"/>
    <property type="project" value="UniProtKB-KW"/>
</dbReference>
<dbReference type="InterPro" id="IPR013324">
    <property type="entry name" value="RNA_pol_sigma_r3/r4-like"/>
</dbReference>
<dbReference type="InterPro" id="IPR013249">
    <property type="entry name" value="RNA_pol_sigma70_r4_t2"/>
</dbReference>
<name>H5SBR5_9BACT</name>
<dbReference type="InterPro" id="IPR036388">
    <property type="entry name" value="WH-like_DNA-bd_sf"/>
</dbReference>
<feature type="domain" description="RNA polymerase sigma-70 region 2" evidence="6">
    <location>
        <begin position="58"/>
        <end position="125"/>
    </location>
</feature>
<dbReference type="InterPro" id="IPR014284">
    <property type="entry name" value="RNA_pol_sigma-70_dom"/>
</dbReference>
<dbReference type="PANTHER" id="PTHR43133">
    <property type="entry name" value="RNA POLYMERASE ECF-TYPE SIGMA FACTO"/>
    <property type="match status" value="1"/>
</dbReference>
<dbReference type="SUPFAM" id="SSF88946">
    <property type="entry name" value="Sigma2 domain of RNA polymerase sigma factors"/>
    <property type="match status" value="1"/>
</dbReference>
<dbReference type="CDD" id="cd06171">
    <property type="entry name" value="Sigma70_r4"/>
    <property type="match status" value="1"/>
</dbReference>
<evidence type="ECO:0000259" key="7">
    <source>
        <dbReference type="Pfam" id="PF08281"/>
    </source>
</evidence>
<protein>
    <submittedName>
        <fullName evidence="8">RNA polymerase sigma-70 factor, ECF subfamily</fullName>
    </submittedName>
</protein>
<dbReference type="NCBIfam" id="TIGR02937">
    <property type="entry name" value="sigma70-ECF"/>
    <property type="match status" value="1"/>
</dbReference>
<dbReference type="EMBL" id="AP011662">
    <property type="protein sequence ID" value="BAL53601.1"/>
    <property type="molecule type" value="Genomic_DNA"/>
</dbReference>
<dbReference type="InterPro" id="IPR039425">
    <property type="entry name" value="RNA_pol_sigma-70-like"/>
</dbReference>
<dbReference type="Pfam" id="PF08281">
    <property type="entry name" value="Sigma70_r4_2"/>
    <property type="match status" value="1"/>
</dbReference>
<gene>
    <name evidence="8" type="ORF">HGMM_F07F07C12</name>
</gene>
<keyword evidence="2" id="KW-0805">Transcription regulation</keyword>
<evidence type="ECO:0000256" key="2">
    <source>
        <dbReference type="ARBA" id="ARBA00023015"/>
    </source>
</evidence>
<dbReference type="SUPFAM" id="SSF88659">
    <property type="entry name" value="Sigma3 and sigma4 domains of RNA polymerase sigma factors"/>
    <property type="match status" value="1"/>
</dbReference>
<organism evidence="8">
    <name type="scientific">uncultured Acidobacteriota bacterium</name>
    <dbReference type="NCBI Taxonomy" id="171953"/>
    <lineage>
        <taxon>Bacteria</taxon>
        <taxon>Pseudomonadati</taxon>
        <taxon>Acidobacteriota</taxon>
        <taxon>environmental samples</taxon>
    </lineage>
</organism>
<evidence type="ECO:0000256" key="4">
    <source>
        <dbReference type="ARBA" id="ARBA00023125"/>
    </source>
</evidence>
<reference evidence="8" key="2">
    <citation type="journal article" date="2012" name="PLoS ONE">
        <title>A Deeply Branching Thermophilic Bacterium with an Ancient Acetyl-CoA Pathway Dominates a Subsurface Ecosystem.</title>
        <authorList>
            <person name="Takami H."/>
            <person name="Noguchi H."/>
            <person name="Takaki Y."/>
            <person name="Uchiyama I."/>
            <person name="Toyoda A."/>
            <person name="Nishi S."/>
            <person name="Chee G.-J."/>
            <person name="Arai W."/>
            <person name="Nunoura T."/>
            <person name="Itoh T."/>
            <person name="Hattori M."/>
            <person name="Takai K."/>
        </authorList>
    </citation>
    <scope>NUCLEOTIDE SEQUENCE</scope>
</reference>
<keyword evidence="4" id="KW-0238">DNA-binding</keyword>
<keyword evidence="3" id="KW-0731">Sigma factor</keyword>
<accession>H5SBR5</accession>
<dbReference type="GO" id="GO:0006352">
    <property type="term" value="P:DNA-templated transcription initiation"/>
    <property type="evidence" value="ECO:0007669"/>
    <property type="project" value="InterPro"/>
</dbReference>
<dbReference type="Gene3D" id="1.10.1740.10">
    <property type="match status" value="1"/>
</dbReference>
<comment type="similarity">
    <text evidence="1">Belongs to the sigma-70 factor family. ECF subfamily.</text>
</comment>
<keyword evidence="5" id="KW-0804">Transcription</keyword>
<reference evidence="8" key="1">
    <citation type="journal article" date="2005" name="Environ. Microbiol.">
        <title>Genetic and functional properties of uncultivated thermophilic crenarchaeotes from a subsurface gold mine as revealed by analysis of genome fragments.</title>
        <authorList>
            <person name="Nunoura T."/>
            <person name="Hirayama H."/>
            <person name="Takami H."/>
            <person name="Oida H."/>
            <person name="Nishi S."/>
            <person name="Shimamura S."/>
            <person name="Suzuki Y."/>
            <person name="Inagaki F."/>
            <person name="Takai K."/>
            <person name="Nealson K.H."/>
            <person name="Horikoshi K."/>
        </authorList>
    </citation>
    <scope>NUCLEOTIDE SEQUENCE</scope>
</reference>
<evidence type="ECO:0000256" key="1">
    <source>
        <dbReference type="ARBA" id="ARBA00010641"/>
    </source>
</evidence>
<dbReference type="InterPro" id="IPR007627">
    <property type="entry name" value="RNA_pol_sigma70_r2"/>
</dbReference>
<evidence type="ECO:0000256" key="5">
    <source>
        <dbReference type="ARBA" id="ARBA00023163"/>
    </source>
</evidence>
<proteinExistence type="inferred from homology"/>
<dbReference type="AlphaFoldDB" id="H5SBR5"/>